<gene>
    <name evidence="3" type="ORF">GCK32_008458</name>
</gene>
<reference evidence="3 4" key="1">
    <citation type="submission" date="2019-10" db="EMBL/GenBank/DDBJ databases">
        <title>Assembly and Annotation for the nematode Trichostrongylus colubriformis.</title>
        <authorList>
            <person name="Martin J."/>
        </authorList>
    </citation>
    <scope>NUCLEOTIDE SEQUENCE [LARGE SCALE GENOMIC DNA]</scope>
    <source>
        <strain evidence="3">G859</strain>
        <tissue evidence="3">Whole worm</tissue>
    </source>
</reference>
<comment type="caution">
    <text evidence="3">The sequence shown here is derived from an EMBL/GenBank/DDBJ whole genome shotgun (WGS) entry which is preliminary data.</text>
</comment>
<evidence type="ECO:0000256" key="1">
    <source>
        <dbReference type="SAM" id="MobiDB-lite"/>
    </source>
</evidence>
<dbReference type="InterPro" id="IPR056676">
    <property type="entry name" value="DUF7774"/>
</dbReference>
<keyword evidence="4" id="KW-1185">Reference proteome</keyword>
<name>A0AAN8FWS7_TRICO</name>
<dbReference type="PANTHER" id="PTHR38630">
    <property type="entry name" value="PROTEIN CBG12780"/>
    <property type="match status" value="1"/>
</dbReference>
<accession>A0AAN8FWS7</accession>
<dbReference type="PANTHER" id="PTHR38630:SF1">
    <property type="entry name" value="DEK_C DOMAIN-CONTAINING PROTEIN-RELATED"/>
    <property type="match status" value="1"/>
</dbReference>
<organism evidence="3 4">
    <name type="scientific">Trichostrongylus colubriformis</name>
    <name type="common">Black scour worm</name>
    <dbReference type="NCBI Taxonomy" id="6319"/>
    <lineage>
        <taxon>Eukaryota</taxon>
        <taxon>Metazoa</taxon>
        <taxon>Ecdysozoa</taxon>
        <taxon>Nematoda</taxon>
        <taxon>Chromadorea</taxon>
        <taxon>Rhabditida</taxon>
        <taxon>Rhabditina</taxon>
        <taxon>Rhabditomorpha</taxon>
        <taxon>Strongyloidea</taxon>
        <taxon>Trichostrongylidae</taxon>
        <taxon>Trichostrongylus</taxon>
    </lineage>
</organism>
<dbReference type="Proteomes" id="UP001331761">
    <property type="component" value="Unassembled WGS sequence"/>
</dbReference>
<evidence type="ECO:0000313" key="3">
    <source>
        <dbReference type="EMBL" id="KAK5978640.1"/>
    </source>
</evidence>
<proteinExistence type="predicted"/>
<protein>
    <recommendedName>
        <fullName evidence="2">DUF7774 domain-containing protein</fullName>
    </recommendedName>
</protein>
<evidence type="ECO:0000259" key="2">
    <source>
        <dbReference type="Pfam" id="PF24983"/>
    </source>
</evidence>
<sequence length="346" mass="40332">MTVVCHEQHHNLRWKDASPEDAIFDDAHECERIKLAIRVVYIMKEYKLFEEGTTKEETETIKRYFTSTSRENPTTTIIALIDKSIGNALREMRHHPERFNGDINDDVKKFIKRSRKAKPVLLDAMIAYACIPDCWGGVQYDKTVTARLAESKMETVDKQKADENQKKEGESKEPKKADEQKDRKEEEQPKKVDEQKDRKEEGGIMKKEGENEKQEGRIKKEPGAKETPEEDKKADGKEVKKSKEAAEKPEKEEIHRKQKSERNEQENKPKARDNPEAKQEKRSKNQRDVQHEKTSRSEVDGKSKTTAKEGRNEKHALQEDGHGLLDFIWKLLGKRSSMKQRRIIER</sequence>
<feature type="region of interest" description="Disordered" evidence="1">
    <location>
        <begin position="151"/>
        <end position="322"/>
    </location>
</feature>
<dbReference type="Pfam" id="PF24983">
    <property type="entry name" value="DUF7774"/>
    <property type="match status" value="1"/>
</dbReference>
<evidence type="ECO:0000313" key="4">
    <source>
        <dbReference type="Proteomes" id="UP001331761"/>
    </source>
</evidence>
<feature type="domain" description="DUF7774" evidence="2">
    <location>
        <begin position="31"/>
        <end position="125"/>
    </location>
</feature>
<dbReference type="AlphaFoldDB" id="A0AAN8FWS7"/>
<dbReference type="EMBL" id="WIXE01009210">
    <property type="protein sequence ID" value="KAK5978640.1"/>
    <property type="molecule type" value="Genomic_DNA"/>
</dbReference>